<dbReference type="Proteomes" id="UP000184291">
    <property type="component" value="Unassembled WGS sequence"/>
</dbReference>
<feature type="region of interest" description="Disordered" evidence="1">
    <location>
        <begin position="1"/>
        <end position="28"/>
    </location>
</feature>
<dbReference type="Pfam" id="PF19843">
    <property type="entry name" value="DUF6318"/>
    <property type="match status" value="1"/>
</dbReference>
<evidence type="ECO:0000256" key="1">
    <source>
        <dbReference type="SAM" id="MobiDB-lite"/>
    </source>
</evidence>
<gene>
    <name evidence="3" type="ORF">ACGLYG10_1579</name>
</gene>
<dbReference type="EMBL" id="FQTT01000010">
    <property type="protein sequence ID" value="SHE25363.1"/>
    <property type="molecule type" value="Genomic_DNA"/>
</dbReference>
<dbReference type="STRING" id="1892869.ACGLYG10_1579"/>
<sequence length="232" mass="24715">MPTPATTPHVSPCHQARTAAHSHTPTPAHRARQAAALAICLTVLGAGCSNATNRTTYTPTWTPPATASASATPTLSPEDAAARATALAMEPPAPYTPEFTPEGAATAATYFLELVPYVYATGDLVAFEGMSDDNCEFCNGVGAEASEMHDAGGWTDPWEQEITPLEYWVDDTDPNRYVIRANVVTGAHASHLGDQSTREIEGAEHTLLLQTYWTGADWTVEIVQVEGEEGTE</sequence>
<evidence type="ECO:0000313" key="3">
    <source>
        <dbReference type="EMBL" id="SHE25363.1"/>
    </source>
</evidence>
<evidence type="ECO:0000313" key="4">
    <source>
        <dbReference type="Proteomes" id="UP000184291"/>
    </source>
</evidence>
<reference evidence="4" key="1">
    <citation type="submission" date="2016-09" db="EMBL/GenBank/DDBJ databases">
        <authorList>
            <person name="Strepis N."/>
        </authorList>
    </citation>
    <scope>NUCLEOTIDE SEQUENCE [LARGE SCALE GENOMIC DNA]</scope>
</reference>
<keyword evidence="4" id="KW-1185">Reference proteome</keyword>
<evidence type="ECO:0000259" key="2">
    <source>
        <dbReference type="Pfam" id="PF19843"/>
    </source>
</evidence>
<accession>A0A1M4RZF0</accession>
<dbReference type="InterPro" id="IPR046281">
    <property type="entry name" value="DUF6318"/>
</dbReference>
<organism evidence="3 4">
    <name type="scientific">Actinomyces glycerinitolerans</name>
    <dbReference type="NCBI Taxonomy" id="1892869"/>
    <lineage>
        <taxon>Bacteria</taxon>
        <taxon>Bacillati</taxon>
        <taxon>Actinomycetota</taxon>
        <taxon>Actinomycetes</taxon>
        <taxon>Actinomycetales</taxon>
        <taxon>Actinomycetaceae</taxon>
        <taxon>Actinomyces</taxon>
    </lineage>
</organism>
<dbReference type="AlphaFoldDB" id="A0A1M4RZF0"/>
<protein>
    <recommendedName>
        <fullName evidence="2">DUF6318 domain-containing protein</fullName>
    </recommendedName>
</protein>
<dbReference type="OrthoDB" id="3261133at2"/>
<proteinExistence type="predicted"/>
<dbReference type="RefSeq" id="WP_073330106.1">
    <property type="nucleotide sequence ID" value="NZ_FQTT01000010.1"/>
</dbReference>
<feature type="domain" description="DUF6318" evidence="2">
    <location>
        <begin position="84"/>
        <end position="221"/>
    </location>
</feature>
<name>A0A1M4RZF0_9ACTO</name>